<evidence type="ECO:0000259" key="10">
    <source>
        <dbReference type="PROSITE" id="PS50850"/>
    </source>
</evidence>
<dbReference type="RefSeq" id="WP_075869924.1">
    <property type="nucleotide sequence ID" value="NZ_JAMBJL010000004.1"/>
</dbReference>
<feature type="transmembrane region" description="Helical" evidence="9">
    <location>
        <begin position="284"/>
        <end position="304"/>
    </location>
</feature>
<keyword evidence="3" id="KW-0813">Transport</keyword>
<dbReference type="GO" id="GO:0005886">
    <property type="term" value="C:plasma membrane"/>
    <property type="evidence" value="ECO:0007669"/>
    <property type="project" value="UniProtKB-SubCell"/>
</dbReference>
<dbReference type="PANTHER" id="PTHR43528:SF8">
    <property type="entry name" value="BLR0239 PROTEIN"/>
    <property type="match status" value="1"/>
</dbReference>
<dbReference type="InterPro" id="IPR005829">
    <property type="entry name" value="Sugar_transporter_CS"/>
</dbReference>
<evidence type="ECO:0000256" key="5">
    <source>
        <dbReference type="ARBA" id="ARBA00022692"/>
    </source>
</evidence>
<evidence type="ECO:0000256" key="6">
    <source>
        <dbReference type="ARBA" id="ARBA00022847"/>
    </source>
</evidence>
<dbReference type="InterPro" id="IPR011701">
    <property type="entry name" value="MFS"/>
</dbReference>
<evidence type="ECO:0000313" key="11">
    <source>
        <dbReference type="EMBL" id="OLY44436.1"/>
    </source>
</evidence>
<keyword evidence="4" id="KW-1003">Cell membrane</keyword>
<dbReference type="Proteomes" id="UP000187344">
    <property type="component" value="Unassembled WGS sequence"/>
</dbReference>
<dbReference type="InterPro" id="IPR020846">
    <property type="entry name" value="MFS_dom"/>
</dbReference>
<keyword evidence="8 9" id="KW-0472">Membrane</keyword>
<proteinExistence type="inferred from homology"/>
<dbReference type="PROSITE" id="PS00217">
    <property type="entry name" value="SUGAR_TRANSPORT_2"/>
    <property type="match status" value="1"/>
</dbReference>
<dbReference type="InterPro" id="IPR036259">
    <property type="entry name" value="MFS_trans_sf"/>
</dbReference>
<dbReference type="OrthoDB" id="9783227at2"/>
<feature type="domain" description="Major facilitator superfamily (MFS) profile" evidence="10">
    <location>
        <begin position="22"/>
        <end position="431"/>
    </location>
</feature>
<dbReference type="SUPFAM" id="SSF103473">
    <property type="entry name" value="MFS general substrate transporter"/>
    <property type="match status" value="1"/>
</dbReference>
<feature type="transmembrane region" description="Helical" evidence="9">
    <location>
        <begin position="247"/>
        <end position="264"/>
    </location>
</feature>
<feature type="transmembrane region" description="Helical" evidence="9">
    <location>
        <begin position="34"/>
        <end position="52"/>
    </location>
</feature>
<name>A0A1R0FBR3_9HYPH</name>
<feature type="transmembrane region" description="Helical" evidence="9">
    <location>
        <begin position="170"/>
        <end position="188"/>
    </location>
</feature>
<keyword evidence="7 9" id="KW-1133">Transmembrane helix</keyword>
<reference evidence="11 12" key="1">
    <citation type="submission" date="2016-12" db="EMBL/GenBank/DDBJ databases">
        <title>Comparative genomics of Bartonella apis.</title>
        <authorList>
            <person name="Engel P."/>
        </authorList>
    </citation>
    <scope>NUCLEOTIDE SEQUENCE [LARGE SCALE GENOMIC DNA]</scope>
    <source>
        <strain evidence="11 12">PEB0149</strain>
    </source>
</reference>
<feature type="transmembrane region" description="Helical" evidence="9">
    <location>
        <begin position="97"/>
        <end position="118"/>
    </location>
</feature>
<accession>A0A1R0FBR3</accession>
<comment type="subcellular location">
    <subcellularLocation>
        <location evidence="1">Cell membrane</location>
        <topology evidence="1">Multi-pass membrane protein</topology>
    </subcellularLocation>
</comment>
<dbReference type="PANTHER" id="PTHR43528">
    <property type="entry name" value="ALPHA-KETOGLUTARATE PERMEASE"/>
    <property type="match status" value="1"/>
</dbReference>
<dbReference type="EMBL" id="LXYT01000001">
    <property type="protein sequence ID" value="OLY44436.1"/>
    <property type="molecule type" value="Genomic_DNA"/>
</dbReference>
<evidence type="ECO:0000256" key="4">
    <source>
        <dbReference type="ARBA" id="ARBA00022475"/>
    </source>
</evidence>
<evidence type="ECO:0000256" key="9">
    <source>
        <dbReference type="SAM" id="Phobius"/>
    </source>
</evidence>
<evidence type="ECO:0000256" key="1">
    <source>
        <dbReference type="ARBA" id="ARBA00004651"/>
    </source>
</evidence>
<evidence type="ECO:0000313" key="12">
    <source>
        <dbReference type="Proteomes" id="UP000187344"/>
    </source>
</evidence>
<dbReference type="AlphaFoldDB" id="A0A1R0FBR3"/>
<evidence type="ECO:0000256" key="8">
    <source>
        <dbReference type="ARBA" id="ARBA00023136"/>
    </source>
</evidence>
<keyword evidence="6" id="KW-0769">Symport</keyword>
<feature type="transmembrane region" description="Helical" evidence="9">
    <location>
        <begin position="376"/>
        <end position="398"/>
    </location>
</feature>
<dbReference type="PROSITE" id="PS50850">
    <property type="entry name" value="MFS"/>
    <property type="match status" value="1"/>
</dbReference>
<feature type="transmembrane region" description="Helical" evidence="9">
    <location>
        <begin position="58"/>
        <end position="85"/>
    </location>
</feature>
<organism evidence="11 12">
    <name type="scientific">Bartonella apis</name>
    <dbReference type="NCBI Taxonomy" id="1686310"/>
    <lineage>
        <taxon>Bacteria</taxon>
        <taxon>Pseudomonadati</taxon>
        <taxon>Pseudomonadota</taxon>
        <taxon>Alphaproteobacteria</taxon>
        <taxon>Hyphomicrobiales</taxon>
        <taxon>Bartonellaceae</taxon>
        <taxon>Bartonella</taxon>
    </lineage>
</organism>
<dbReference type="Pfam" id="PF07690">
    <property type="entry name" value="MFS_1"/>
    <property type="match status" value="1"/>
</dbReference>
<feature type="transmembrane region" description="Helical" evidence="9">
    <location>
        <begin position="311"/>
        <end position="332"/>
    </location>
</feature>
<dbReference type="GO" id="GO:0015293">
    <property type="term" value="F:symporter activity"/>
    <property type="evidence" value="ECO:0007669"/>
    <property type="project" value="UniProtKB-KW"/>
</dbReference>
<protein>
    <submittedName>
        <fullName evidence="11">MFS transporter, MHS family, proline/betaine transporter</fullName>
    </submittedName>
</protein>
<dbReference type="Gene3D" id="1.20.1250.20">
    <property type="entry name" value="MFS general substrate transporter like domains"/>
    <property type="match status" value="1"/>
</dbReference>
<evidence type="ECO:0000256" key="3">
    <source>
        <dbReference type="ARBA" id="ARBA00022448"/>
    </source>
</evidence>
<evidence type="ECO:0000256" key="2">
    <source>
        <dbReference type="ARBA" id="ARBA00008240"/>
    </source>
</evidence>
<dbReference type="InterPro" id="IPR051084">
    <property type="entry name" value="H+-coupled_symporters"/>
</dbReference>
<feature type="transmembrane region" description="Helical" evidence="9">
    <location>
        <begin position="194"/>
        <end position="213"/>
    </location>
</feature>
<feature type="transmembrane region" description="Helical" evidence="9">
    <location>
        <begin position="410"/>
        <end position="427"/>
    </location>
</feature>
<gene>
    <name evidence="11" type="ORF">PEB0149_019060</name>
</gene>
<feature type="transmembrane region" description="Helical" evidence="9">
    <location>
        <begin position="124"/>
        <end position="149"/>
    </location>
</feature>
<dbReference type="FunFam" id="1.20.1250.20:FF:000001">
    <property type="entry name" value="Dicarboxylate MFS transporter"/>
    <property type="match status" value="1"/>
</dbReference>
<keyword evidence="12" id="KW-1185">Reference proteome</keyword>
<feature type="transmembrane region" description="Helical" evidence="9">
    <location>
        <begin position="338"/>
        <end position="364"/>
    </location>
</feature>
<comment type="similarity">
    <text evidence="2">Belongs to the major facilitator superfamily. Metabolite:H+ Symporter (MHS) family (TC 2.A.1.6) family.</text>
</comment>
<sequence>MGQAKSKGKRSIRQSIKEHWREFAAASAGNALEFYDILIYGYFAITIGHLFFPNKDSAVSLLIAVGTFGISFITRPLGSVVLGSYADKAGRKASMTLSISLMVVGTAMITFCPTYETIGIWAPLIIIIARMLQGFSTGGEFGSSVAFLVEHAGIDKRGFFASFQMSTQGLATVFAAGFSALLFALLTPEQLNAWGWRLAFAFGLFIGPIGLYIRRSVAETADFESVKTSRPKNTPLHDLFKYNWRDILLCIGLVAAATAFNYVHKIYMPTYAIKQLHLPETFSFIGAMITGVMLLIVSPMVGAISDRFGRIRIVGISLIFLGITSWPLFYILNAMPVPAVLFAVQAFVGFLLACSLAAMPALIAEIFPTNVRSTGLAISYNLAVTIFGGFAPLIATWLIQTTHNNMSPSFYVMFTVLLSLISISFLAHRHQIAEPKENSQSKALKQGIQE</sequence>
<evidence type="ECO:0000256" key="7">
    <source>
        <dbReference type="ARBA" id="ARBA00022989"/>
    </source>
</evidence>
<comment type="caution">
    <text evidence="11">The sequence shown here is derived from an EMBL/GenBank/DDBJ whole genome shotgun (WGS) entry which is preliminary data.</text>
</comment>
<keyword evidence="5 9" id="KW-0812">Transmembrane</keyword>